<dbReference type="Gene3D" id="3.40.50.2000">
    <property type="entry name" value="Glycogen Phosphorylase B"/>
    <property type="match status" value="2"/>
</dbReference>
<name>A0A0C5WC00_9FLAO</name>
<evidence type="ECO:0000313" key="2">
    <source>
        <dbReference type="EMBL" id="AJR03797.1"/>
    </source>
</evidence>
<accession>A0A0C5WC00</accession>
<dbReference type="RefSeq" id="WP_044638528.1">
    <property type="nucleotide sequence ID" value="NZ_CP007202.1"/>
</dbReference>
<dbReference type="AlphaFoldDB" id="A0A0C5WC00"/>
<dbReference type="Pfam" id="PF00534">
    <property type="entry name" value="Glycos_transf_1"/>
    <property type="match status" value="1"/>
</dbReference>
<feature type="domain" description="Glycosyl transferase family 1" evidence="1">
    <location>
        <begin position="165"/>
        <end position="317"/>
    </location>
</feature>
<dbReference type="STRING" id="1454006.AW14_09390"/>
<dbReference type="GO" id="GO:0016757">
    <property type="term" value="F:glycosyltransferase activity"/>
    <property type="evidence" value="ECO:0007669"/>
    <property type="project" value="InterPro"/>
</dbReference>
<keyword evidence="3" id="KW-1185">Reference proteome</keyword>
<dbReference type="Proteomes" id="UP000032229">
    <property type="component" value="Chromosome"/>
</dbReference>
<dbReference type="InterPro" id="IPR001296">
    <property type="entry name" value="Glyco_trans_1"/>
</dbReference>
<organism evidence="2 3">
    <name type="scientific">Siansivirga zeaxanthinifaciens CC-SAMT-1</name>
    <dbReference type="NCBI Taxonomy" id="1454006"/>
    <lineage>
        <taxon>Bacteria</taxon>
        <taxon>Pseudomonadati</taxon>
        <taxon>Bacteroidota</taxon>
        <taxon>Flavobacteriia</taxon>
        <taxon>Flavobacteriales</taxon>
        <taxon>Flavobacteriaceae</taxon>
        <taxon>Siansivirga</taxon>
    </lineage>
</organism>
<dbReference type="PANTHER" id="PTHR12526">
    <property type="entry name" value="GLYCOSYLTRANSFERASE"/>
    <property type="match status" value="1"/>
</dbReference>
<sequence>MTNLVYIGNKLKNKGFTATTIDTLGPRLESLGYNICYASSKRNKVVRLFDMLFTLFKHRKTTDLVLIDTYSTLNFYFALACSQVCRLLQLKYIPILHGGNLPVRVKHHPRLSAAVFKSAYKIVSPSMYLASAFKTLGYEDITCIPNAITLKDYPFLERDCNSINMLWVRSFSEIYNPTLAIDILKALKDRGEQATLCMVGPEKDGTLKRCKEYADALGVDVVFTGGLSKKDWVALSKDYNVFINTTHFDNMPVSVVEAMALGIPVISTNVGGMPYLIHDDDNGILVADGDLNGFVKGIDTLKNNPDKTSQMIKNARSQAELFDWVHVKNLWKALIDS</sequence>
<protein>
    <submittedName>
        <fullName evidence="2">Glycosyl transferase family 1</fullName>
    </submittedName>
</protein>
<proteinExistence type="predicted"/>
<evidence type="ECO:0000259" key="1">
    <source>
        <dbReference type="Pfam" id="PF00534"/>
    </source>
</evidence>
<dbReference type="HOGENOM" id="CLU_009583_14_0_10"/>
<dbReference type="SUPFAM" id="SSF53756">
    <property type="entry name" value="UDP-Glycosyltransferase/glycogen phosphorylase"/>
    <property type="match status" value="1"/>
</dbReference>
<reference evidence="2 3" key="1">
    <citation type="submission" date="2014-02" db="EMBL/GenBank/DDBJ databases">
        <authorList>
            <person name="Young C.-C."/>
            <person name="Hameed A."/>
            <person name="Huang H.-C."/>
            <person name="Shahina M."/>
        </authorList>
    </citation>
    <scope>NUCLEOTIDE SEQUENCE [LARGE SCALE GENOMIC DNA]</scope>
    <source>
        <strain evidence="2 3">CC-SAMT-1</strain>
    </source>
</reference>
<dbReference type="PATRIC" id="fig|1454006.5.peg.1857"/>
<keyword evidence="2" id="KW-0808">Transferase</keyword>
<dbReference type="KEGG" id="sze:AW14_09390"/>
<evidence type="ECO:0000313" key="3">
    <source>
        <dbReference type="Proteomes" id="UP000032229"/>
    </source>
</evidence>
<dbReference type="CDD" id="cd03801">
    <property type="entry name" value="GT4_PimA-like"/>
    <property type="match status" value="1"/>
</dbReference>
<dbReference type="OrthoDB" id="139410at2"/>
<dbReference type="EMBL" id="CP007202">
    <property type="protein sequence ID" value="AJR03797.1"/>
    <property type="molecule type" value="Genomic_DNA"/>
</dbReference>
<gene>
    <name evidence="2" type="ORF">AW14_09390</name>
</gene>